<accession>A0A6C0DGP6</accession>
<feature type="compositionally biased region" description="Polar residues" evidence="1">
    <location>
        <begin position="132"/>
        <end position="144"/>
    </location>
</feature>
<feature type="region of interest" description="Disordered" evidence="1">
    <location>
        <begin position="130"/>
        <end position="168"/>
    </location>
</feature>
<name>A0A6C0DGP6_9ZZZZ</name>
<proteinExistence type="predicted"/>
<dbReference type="EMBL" id="MN739589">
    <property type="protein sequence ID" value="QHT14755.1"/>
    <property type="molecule type" value="Genomic_DNA"/>
</dbReference>
<evidence type="ECO:0000313" key="2">
    <source>
        <dbReference type="EMBL" id="QHT14755.1"/>
    </source>
</evidence>
<protein>
    <submittedName>
        <fullName evidence="2">Uncharacterized protein</fullName>
    </submittedName>
</protein>
<dbReference type="AlphaFoldDB" id="A0A6C0DGP6"/>
<sequence>MSYRVHVYVLDNNEQDYIGDIIVLEGDTVEDVERFIMTSLLGHIYHVPFDLTGVRIVGRRNGYDIVDFRDSKEIFTEAIRKKRYTAKVLEYNHFDLSIELRDLDNAIIEYNYANNIGEYNNVVNNDPMNIVEPSSSGASGSNKQVYGGKRKTMRKTKRKALKTKRHHK</sequence>
<organism evidence="2">
    <name type="scientific">viral metagenome</name>
    <dbReference type="NCBI Taxonomy" id="1070528"/>
    <lineage>
        <taxon>unclassified sequences</taxon>
        <taxon>metagenomes</taxon>
        <taxon>organismal metagenomes</taxon>
    </lineage>
</organism>
<feature type="compositionally biased region" description="Basic residues" evidence="1">
    <location>
        <begin position="148"/>
        <end position="168"/>
    </location>
</feature>
<reference evidence="2" key="1">
    <citation type="journal article" date="2020" name="Nature">
        <title>Giant virus diversity and host interactions through global metagenomics.</title>
        <authorList>
            <person name="Schulz F."/>
            <person name="Roux S."/>
            <person name="Paez-Espino D."/>
            <person name="Jungbluth S."/>
            <person name="Walsh D.A."/>
            <person name="Denef V.J."/>
            <person name="McMahon K.D."/>
            <person name="Konstantinidis K.T."/>
            <person name="Eloe-Fadrosh E.A."/>
            <person name="Kyrpides N.C."/>
            <person name="Woyke T."/>
        </authorList>
    </citation>
    <scope>NUCLEOTIDE SEQUENCE</scope>
    <source>
        <strain evidence="2">GVMAG-M-3300023174-141</strain>
    </source>
</reference>
<evidence type="ECO:0000256" key="1">
    <source>
        <dbReference type="SAM" id="MobiDB-lite"/>
    </source>
</evidence>